<evidence type="ECO:0000256" key="3">
    <source>
        <dbReference type="ARBA" id="ARBA00011209"/>
    </source>
</evidence>
<keyword evidence="5 13" id="KW-0436">Ligase</keyword>
<dbReference type="GO" id="GO:0006432">
    <property type="term" value="P:phenylalanyl-tRNA aminoacylation"/>
    <property type="evidence" value="ECO:0007669"/>
    <property type="project" value="UniProtKB-UniRule"/>
</dbReference>
<dbReference type="GO" id="GO:0005737">
    <property type="term" value="C:cytoplasm"/>
    <property type="evidence" value="ECO:0007669"/>
    <property type="project" value="UniProtKB-SubCell"/>
</dbReference>
<sequence length="338" mass="38037">MDKITEIRELCVAELTKCTSLSALQDLKVKYLGKSGELTVLLKSIKDLPAEQRPSFGANVNRLRNYLEDAFAQTTATLKQKEMQDKLQNEKVDVSVCTMQPWGALHPITLVENKISDLLVSMGFEVLSGPEIETDYYNFQALNIPQDHPARDMQDTFYITDNILLRTQTSAMQARLMEKKQPPIKMICPGKVFRSDSDSSHSPVFHQIEGLVVDENITLRDLKGTLEYLAKNLFGKDTKVRFRPSYFPFTEPSVEVDLTCSNCGGKGCSLCKGTGWIEVLGAGMVNPAVLEICGIDSEKYTGYAFGWGVERIAMIKYGIPDIRLFYENDIRFLKQFGK</sequence>
<dbReference type="InterPro" id="IPR022911">
    <property type="entry name" value="Phe_tRNA_ligase_alpha1_bac"/>
</dbReference>
<evidence type="ECO:0000259" key="14">
    <source>
        <dbReference type="PROSITE" id="PS50862"/>
    </source>
</evidence>
<keyword evidence="8 13" id="KW-0067">ATP-binding</keyword>
<comment type="subunit">
    <text evidence="3 13">Tetramer of two alpha and two beta subunits.</text>
</comment>
<evidence type="ECO:0000313" key="16">
    <source>
        <dbReference type="Proteomes" id="UP000824200"/>
    </source>
</evidence>
<evidence type="ECO:0000256" key="10">
    <source>
        <dbReference type="ARBA" id="ARBA00022917"/>
    </source>
</evidence>
<dbReference type="Gene3D" id="3.30.930.10">
    <property type="entry name" value="Bira Bifunctional Protein, Domain 2"/>
    <property type="match status" value="1"/>
</dbReference>
<comment type="catalytic activity">
    <reaction evidence="12 13">
        <text>tRNA(Phe) + L-phenylalanine + ATP = L-phenylalanyl-tRNA(Phe) + AMP + diphosphate + H(+)</text>
        <dbReference type="Rhea" id="RHEA:19413"/>
        <dbReference type="Rhea" id="RHEA-COMP:9668"/>
        <dbReference type="Rhea" id="RHEA-COMP:9699"/>
        <dbReference type="ChEBI" id="CHEBI:15378"/>
        <dbReference type="ChEBI" id="CHEBI:30616"/>
        <dbReference type="ChEBI" id="CHEBI:33019"/>
        <dbReference type="ChEBI" id="CHEBI:58095"/>
        <dbReference type="ChEBI" id="CHEBI:78442"/>
        <dbReference type="ChEBI" id="CHEBI:78531"/>
        <dbReference type="ChEBI" id="CHEBI:456215"/>
        <dbReference type="EC" id="6.1.1.20"/>
    </reaction>
</comment>
<dbReference type="GO" id="GO:0005524">
    <property type="term" value="F:ATP binding"/>
    <property type="evidence" value="ECO:0007669"/>
    <property type="project" value="UniProtKB-UniRule"/>
</dbReference>
<evidence type="ECO:0000256" key="12">
    <source>
        <dbReference type="ARBA" id="ARBA00049255"/>
    </source>
</evidence>
<dbReference type="Pfam" id="PF02912">
    <property type="entry name" value="Phe_tRNA-synt_N"/>
    <property type="match status" value="1"/>
</dbReference>
<name>A0A9D1J8I5_9BACT</name>
<dbReference type="PROSITE" id="PS50862">
    <property type="entry name" value="AA_TRNA_LIGASE_II"/>
    <property type="match status" value="1"/>
</dbReference>
<dbReference type="HAMAP" id="MF_00281">
    <property type="entry name" value="Phe_tRNA_synth_alpha1"/>
    <property type="match status" value="1"/>
</dbReference>
<dbReference type="SUPFAM" id="SSF55681">
    <property type="entry name" value="Class II aaRS and biotin synthetases"/>
    <property type="match status" value="1"/>
</dbReference>
<comment type="subcellular location">
    <subcellularLocation>
        <location evidence="1 13">Cytoplasm</location>
    </subcellularLocation>
</comment>
<dbReference type="PANTHER" id="PTHR11538:SF41">
    <property type="entry name" value="PHENYLALANINE--TRNA LIGASE, MITOCHONDRIAL"/>
    <property type="match status" value="1"/>
</dbReference>
<evidence type="ECO:0000313" key="15">
    <source>
        <dbReference type="EMBL" id="HIR65947.1"/>
    </source>
</evidence>
<dbReference type="EC" id="6.1.1.20" evidence="13"/>
<reference evidence="15" key="2">
    <citation type="journal article" date="2021" name="PeerJ">
        <title>Extensive microbial diversity within the chicken gut microbiome revealed by metagenomics and culture.</title>
        <authorList>
            <person name="Gilroy R."/>
            <person name="Ravi A."/>
            <person name="Getino M."/>
            <person name="Pursley I."/>
            <person name="Horton D.L."/>
            <person name="Alikhan N.F."/>
            <person name="Baker D."/>
            <person name="Gharbi K."/>
            <person name="Hall N."/>
            <person name="Watson M."/>
            <person name="Adriaenssens E.M."/>
            <person name="Foster-Nyarko E."/>
            <person name="Jarju S."/>
            <person name="Secka A."/>
            <person name="Antonio M."/>
            <person name="Oren A."/>
            <person name="Chaudhuri R.R."/>
            <person name="La Ragione R."/>
            <person name="Hildebrand F."/>
            <person name="Pallen M.J."/>
        </authorList>
    </citation>
    <scope>NUCLEOTIDE SEQUENCE</scope>
    <source>
        <strain evidence="15">CHK121-14286</strain>
    </source>
</reference>
<organism evidence="15 16">
    <name type="scientific">Candidatus Fimimonas gallinarum</name>
    <dbReference type="NCBI Taxonomy" id="2840821"/>
    <lineage>
        <taxon>Bacteria</taxon>
        <taxon>Pseudomonadati</taxon>
        <taxon>Myxococcota</taxon>
        <taxon>Myxococcia</taxon>
        <taxon>Myxococcales</taxon>
        <taxon>Cystobacterineae</taxon>
        <taxon>Myxococcaceae</taxon>
        <taxon>Myxococcaceae incertae sedis</taxon>
        <taxon>Candidatus Fimimonas</taxon>
    </lineage>
</organism>
<comment type="cofactor">
    <cofactor evidence="13">
        <name>Mg(2+)</name>
        <dbReference type="ChEBI" id="CHEBI:18420"/>
    </cofactor>
    <text evidence="13">Binds 2 magnesium ions per tetramer.</text>
</comment>
<comment type="similarity">
    <text evidence="2 13">Belongs to the class-II aminoacyl-tRNA synthetase family. Phe-tRNA synthetase alpha subunit type 1 subfamily.</text>
</comment>
<dbReference type="AlphaFoldDB" id="A0A9D1J8I5"/>
<reference evidence="15" key="1">
    <citation type="submission" date="2020-10" db="EMBL/GenBank/DDBJ databases">
        <authorList>
            <person name="Gilroy R."/>
        </authorList>
    </citation>
    <scope>NUCLEOTIDE SEQUENCE</scope>
    <source>
        <strain evidence="15">CHK121-14286</strain>
    </source>
</reference>
<evidence type="ECO:0000256" key="4">
    <source>
        <dbReference type="ARBA" id="ARBA00022490"/>
    </source>
</evidence>
<proteinExistence type="inferred from homology"/>
<evidence type="ECO:0000256" key="6">
    <source>
        <dbReference type="ARBA" id="ARBA00022723"/>
    </source>
</evidence>
<evidence type="ECO:0000256" key="7">
    <source>
        <dbReference type="ARBA" id="ARBA00022741"/>
    </source>
</evidence>
<evidence type="ECO:0000256" key="13">
    <source>
        <dbReference type="HAMAP-Rule" id="MF_00281"/>
    </source>
</evidence>
<protein>
    <recommendedName>
        <fullName evidence="13">Phenylalanine--tRNA ligase alpha subunit</fullName>
        <ecNumber evidence="13">6.1.1.20</ecNumber>
    </recommendedName>
    <alternativeName>
        <fullName evidence="13">Phenylalanyl-tRNA synthetase alpha subunit</fullName>
        <shortName evidence="13">PheRS</shortName>
    </alternativeName>
</protein>
<dbReference type="Proteomes" id="UP000824200">
    <property type="component" value="Unassembled WGS sequence"/>
</dbReference>
<dbReference type="InterPro" id="IPR004188">
    <property type="entry name" value="Phe-tRNA_ligase_II_N"/>
</dbReference>
<feature type="binding site" evidence="13">
    <location>
        <position position="251"/>
    </location>
    <ligand>
        <name>Mg(2+)</name>
        <dbReference type="ChEBI" id="CHEBI:18420"/>
        <note>shared with beta subunit</note>
    </ligand>
</feature>
<dbReference type="GO" id="GO:0004826">
    <property type="term" value="F:phenylalanine-tRNA ligase activity"/>
    <property type="evidence" value="ECO:0007669"/>
    <property type="project" value="UniProtKB-UniRule"/>
</dbReference>
<dbReference type="EMBL" id="DVHL01000029">
    <property type="protein sequence ID" value="HIR65947.1"/>
    <property type="molecule type" value="Genomic_DNA"/>
</dbReference>
<gene>
    <name evidence="13 15" type="primary">pheS</name>
    <name evidence="15" type="ORF">IAC95_03575</name>
</gene>
<feature type="domain" description="Aminoacyl-transfer RNA synthetases class-II family profile" evidence="14">
    <location>
        <begin position="111"/>
        <end position="335"/>
    </location>
</feature>
<keyword evidence="6 13" id="KW-0479">Metal-binding</keyword>
<evidence type="ECO:0000256" key="11">
    <source>
        <dbReference type="ARBA" id="ARBA00023146"/>
    </source>
</evidence>
<keyword evidence="9 13" id="KW-0460">Magnesium</keyword>
<dbReference type="InterPro" id="IPR006195">
    <property type="entry name" value="aa-tRNA-synth_II"/>
</dbReference>
<evidence type="ECO:0000256" key="9">
    <source>
        <dbReference type="ARBA" id="ARBA00022842"/>
    </source>
</evidence>
<dbReference type="InterPro" id="IPR004529">
    <property type="entry name" value="Phe-tRNA-synth_IIc_asu"/>
</dbReference>
<dbReference type="InterPro" id="IPR002319">
    <property type="entry name" value="Phenylalanyl-tRNA_Synthase"/>
</dbReference>
<dbReference type="InterPro" id="IPR010978">
    <property type="entry name" value="tRNA-bd_arm"/>
</dbReference>
<evidence type="ECO:0000256" key="2">
    <source>
        <dbReference type="ARBA" id="ARBA00010207"/>
    </source>
</evidence>
<comment type="caution">
    <text evidence="15">The sequence shown here is derived from an EMBL/GenBank/DDBJ whole genome shotgun (WGS) entry which is preliminary data.</text>
</comment>
<dbReference type="NCBIfam" id="TIGR00468">
    <property type="entry name" value="pheS"/>
    <property type="match status" value="1"/>
</dbReference>
<dbReference type="GO" id="GO:0000049">
    <property type="term" value="F:tRNA binding"/>
    <property type="evidence" value="ECO:0007669"/>
    <property type="project" value="InterPro"/>
</dbReference>
<dbReference type="PANTHER" id="PTHR11538">
    <property type="entry name" value="PHENYLALANYL-TRNA SYNTHETASE"/>
    <property type="match status" value="1"/>
</dbReference>
<dbReference type="SUPFAM" id="SSF46589">
    <property type="entry name" value="tRNA-binding arm"/>
    <property type="match status" value="1"/>
</dbReference>
<dbReference type="CDD" id="cd00496">
    <property type="entry name" value="PheRS_alpha_core"/>
    <property type="match status" value="1"/>
</dbReference>
<dbReference type="FunFam" id="3.30.930.10:FF:000003">
    <property type="entry name" value="Phenylalanine--tRNA ligase alpha subunit"/>
    <property type="match status" value="1"/>
</dbReference>
<evidence type="ECO:0000256" key="5">
    <source>
        <dbReference type="ARBA" id="ARBA00022598"/>
    </source>
</evidence>
<keyword evidence="10 13" id="KW-0648">Protein biosynthesis</keyword>
<keyword evidence="7 13" id="KW-0547">Nucleotide-binding</keyword>
<dbReference type="Pfam" id="PF01409">
    <property type="entry name" value="tRNA-synt_2d"/>
    <property type="match status" value="1"/>
</dbReference>
<keyword evidence="11 13" id="KW-0030">Aminoacyl-tRNA synthetase</keyword>
<evidence type="ECO:0000256" key="1">
    <source>
        <dbReference type="ARBA" id="ARBA00004496"/>
    </source>
</evidence>
<evidence type="ECO:0000256" key="8">
    <source>
        <dbReference type="ARBA" id="ARBA00022840"/>
    </source>
</evidence>
<dbReference type="GO" id="GO:0000287">
    <property type="term" value="F:magnesium ion binding"/>
    <property type="evidence" value="ECO:0007669"/>
    <property type="project" value="UniProtKB-UniRule"/>
</dbReference>
<dbReference type="InterPro" id="IPR045864">
    <property type="entry name" value="aa-tRNA-synth_II/BPL/LPL"/>
</dbReference>
<keyword evidence="4 13" id="KW-0963">Cytoplasm</keyword>
<accession>A0A9D1J8I5</accession>